<evidence type="ECO:0000313" key="1">
    <source>
        <dbReference type="EMBL" id="DAE00168.1"/>
    </source>
</evidence>
<sequence length="258" mass="30285">MENTLRFLLPSGLPCTIRMQNGEDEELLSSVRLTKEGNHINAFLCNIITDLFDKGKPKLQDIIDMRISDKYYALLQSRVFSLGEELKFEYQWEKDGEQIPYFEDLNTYLFDYSKPFPTTEEEGYSPNLFKPFPATGDFHDYHYIYFQMQGKEFRMRFPDGRLEHYLIQLGDDINSNSILKGRELAQKFISDGEKETWVNVNSFKNFSPKDMAFLRKVMADFDDGNQSMTSHIINPYKPDEELDIPLLQIEDFLSPRLT</sequence>
<protein>
    <submittedName>
        <fullName evidence="1">Uncharacterized protein</fullName>
    </submittedName>
</protein>
<dbReference type="Pfam" id="PF12322">
    <property type="entry name" value="T4_baseplate"/>
    <property type="match status" value="1"/>
</dbReference>
<accession>A0A8S5P0L8</accession>
<proteinExistence type="predicted"/>
<dbReference type="EMBL" id="BK015300">
    <property type="protein sequence ID" value="DAE00168.1"/>
    <property type="molecule type" value="Genomic_DNA"/>
</dbReference>
<reference evidence="1" key="1">
    <citation type="journal article" date="2021" name="Proc. Natl. Acad. Sci. U.S.A.">
        <title>A Catalog of Tens of Thousands of Viruses from Human Metagenomes Reveals Hidden Associations with Chronic Diseases.</title>
        <authorList>
            <person name="Tisza M.J."/>
            <person name="Buck C.B."/>
        </authorList>
    </citation>
    <scope>NUCLEOTIDE SEQUENCE</scope>
    <source>
        <strain evidence="1">CtClB2</strain>
    </source>
</reference>
<organism evidence="1">
    <name type="scientific">Ackermannviridae sp. ctClB2</name>
    <dbReference type="NCBI Taxonomy" id="2825752"/>
    <lineage>
        <taxon>Viruses</taxon>
        <taxon>Duplodnaviria</taxon>
        <taxon>Heunggongvirae</taxon>
        <taxon>Uroviricota</taxon>
        <taxon>Caudoviricetes</taxon>
        <taxon>Pantevenvirales</taxon>
        <taxon>Ackermannviridae</taxon>
    </lineage>
</organism>
<dbReference type="InterPro" id="IPR024364">
    <property type="entry name" value="Baseplate_phage_T4-like"/>
</dbReference>
<name>A0A8S5P0L8_9CAUD</name>